<sequence>MGAASTVATLIGSAAPTSARRDNSPPSPRPPRGWRPWANIHKLTAESATPQPIWRSLARRQRSRCSPASSAPWTVRHSWIACPPRLHPGRGLRGPQRFTVPTVYCCAMGGSDQAVCAAAGSSGLRVGLRARPSWWVSRTREQMARGSYWHVVRS</sequence>
<keyword evidence="3" id="KW-1185">Reference proteome</keyword>
<dbReference type="EMBL" id="JACHIT010000002">
    <property type="protein sequence ID" value="MBB5916697.1"/>
    <property type="molecule type" value="Genomic_DNA"/>
</dbReference>
<evidence type="ECO:0000313" key="3">
    <source>
        <dbReference type="Proteomes" id="UP000540412"/>
    </source>
</evidence>
<name>A0A7W9UKV3_9NOCA</name>
<dbReference type="Proteomes" id="UP000540412">
    <property type="component" value="Unassembled WGS sequence"/>
</dbReference>
<dbReference type="AlphaFoldDB" id="A0A7W9UKV3"/>
<gene>
    <name evidence="2" type="ORF">BJY24_005609</name>
</gene>
<feature type="region of interest" description="Disordered" evidence="1">
    <location>
        <begin position="1"/>
        <end position="36"/>
    </location>
</feature>
<evidence type="ECO:0000313" key="2">
    <source>
        <dbReference type="EMBL" id="MBB5916697.1"/>
    </source>
</evidence>
<accession>A0A7W9UKV3</accession>
<organism evidence="2 3">
    <name type="scientific">Nocardia transvalensis</name>
    <dbReference type="NCBI Taxonomy" id="37333"/>
    <lineage>
        <taxon>Bacteria</taxon>
        <taxon>Bacillati</taxon>
        <taxon>Actinomycetota</taxon>
        <taxon>Actinomycetes</taxon>
        <taxon>Mycobacteriales</taxon>
        <taxon>Nocardiaceae</taxon>
        <taxon>Nocardia</taxon>
    </lineage>
</organism>
<protein>
    <submittedName>
        <fullName evidence="2">Uncharacterized protein</fullName>
    </submittedName>
</protein>
<evidence type="ECO:0000256" key="1">
    <source>
        <dbReference type="SAM" id="MobiDB-lite"/>
    </source>
</evidence>
<proteinExistence type="predicted"/>
<reference evidence="2 3" key="1">
    <citation type="submission" date="2020-08" db="EMBL/GenBank/DDBJ databases">
        <title>Sequencing the genomes of 1000 actinobacteria strains.</title>
        <authorList>
            <person name="Klenk H.-P."/>
        </authorList>
    </citation>
    <scope>NUCLEOTIDE SEQUENCE [LARGE SCALE GENOMIC DNA]</scope>
    <source>
        <strain evidence="2 3">DSM 43582</strain>
    </source>
</reference>
<comment type="caution">
    <text evidence="2">The sequence shown here is derived from an EMBL/GenBank/DDBJ whole genome shotgun (WGS) entry which is preliminary data.</text>
</comment>